<evidence type="ECO:0000313" key="1">
    <source>
        <dbReference type="EMBL" id="BBY92503.1"/>
    </source>
</evidence>
<dbReference type="SUPFAM" id="SSF69118">
    <property type="entry name" value="AhpD-like"/>
    <property type="match status" value="1"/>
</dbReference>
<gene>
    <name evidence="1" type="ORF">MGALJ_21720</name>
</gene>
<dbReference type="AlphaFoldDB" id="A0A9W4B1U6"/>
<protein>
    <submittedName>
        <fullName evidence="1">Uncharacterized protein</fullName>
    </submittedName>
</protein>
<accession>A0A9W4B1U6</accession>
<dbReference type="EMBL" id="AP022601">
    <property type="protein sequence ID" value="BBY92503.1"/>
    <property type="molecule type" value="Genomic_DNA"/>
</dbReference>
<reference evidence="1 2" key="1">
    <citation type="journal article" date="2019" name="Emerg. Microbes Infect.">
        <title>Comprehensive subspecies identification of 175 nontuberculous mycobacteria species based on 7547 genomic profiles.</title>
        <authorList>
            <person name="Matsumoto Y."/>
            <person name="Kinjo T."/>
            <person name="Motooka D."/>
            <person name="Nabeya D."/>
            <person name="Jung N."/>
            <person name="Uechi K."/>
            <person name="Horii T."/>
            <person name="Iida T."/>
            <person name="Fujita J."/>
            <person name="Nakamura S."/>
        </authorList>
    </citation>
    <scope>NUCLEOTIDE SEQUENCE [LARGE SCALE GENOMIC DNA]</scope>
    <source>
        <strain evidence="1 2">JCM 6399</strain>
    </source>
</reference>
<sequence length="106" mass="11090">MTDIDRLHRELIARVLGSGGTAPLQMRRAAFEAAGLDEPLQSLVDKVARHADQVSDDDFNAACAHGLSEDHVFEIVVCAAVGEADRQYTGALAALAAATGETGGSR</sequence>
<dbReference type="InterPro" id="IPR029032">
    <property type="entry name" value="AhpD-like"/>
</dbReference>
<dbReference type="Proteomes" id="UP000465785">
    <property type="component" value="Chromosome"/>
</dbReference>
<organism evidence="1 2">
    <name type="scientific">Mycobacterium gallinarum</name>
    <dbReference type="NCBI Taxonomy" id="39689"/>
    <lineage>
        <taxon>Bacteria</taxon>
        <taxon>Bacillati</taxon>
        <taxon>Actinomycetota</taxon>
        <taxon>Actinomycetes</taxon>
        <taxon>Mycobacteriales</taxon>
        <taxon>Mycobacteriaceae</taxon>
        <taxon>Mycobacterium</taxon>
    </lineage>
</organism>
<dbReference type="RefSeq" id="WP_163729478.1">
    <property type="nucleotide sequence ID" value="NZ_AP022601.1"/>
</dbReference>
<proteinExistence type="predicted"/>
<name>A0A9W4B1U6_9MYCO</name>
<evidence type="ECO:0000313" key="2">
    <source>
        <dbReference type="Proteomes" id="UP000465785"/>
    </source>
</evidence>
<dbReference type="KEGG" id="mgau:MGALJ_21720"/>
<dbReference type="Gene3D" id="1.20.1290.10">
    <property type="entry name" value="AhpD-like"/>
    <property type="match status" value="1"/>
</dbReference>
<keyword evidence="2" id="KW-1185">Reference proteome</keyword>